<proteinExistence type="predicted"/>
<reference evidence="3" key="1">
    <citation type="submission" date="2022-01" db="EMBL/GenBank/DDBJ databases">
        <authorList>
            <person name="King R."/>
        </authorList>
    </citation>
    <scope>NUCLEOTIDE SEQUENCE</scope>
</reference>
<dbReference type="OrthoDB" id="6928316at2759"/>
<keyword evidence="1" id="KW-0175">Coiled coil</keyword>
<feature type="region of interest" description="Disordered" evidence="2">
    <location>
        <begin position="221"/>
        <end position="259"/>
    </location>
</feature>
<reference evidence="3" key="2">
    <citation type="submission" date="2022-10" db="EMBL/GenBank/DDBJ databases">
        <authorList>
            <consortium name="ENA_rothamsted_submissions"/>
            <consortium name="culmorum"/>
            <person name="King R."/>
        </authorList>
    </citation>
    <scope>NUCLEOTIDE SEQUENCE</scope>
</reference>
<feature type="coiled-coil region" evidence="1">
    <location>
        <begin position="25"/>
        <end position="108"/>
    </location>
</feature>
<dbReference type="PANTHER" id="PTHR37445">
    <property type="entry name" value="PROTEIN CBG24663"/>
    <property type="match status" value="1"/>
</dbReference>
<evidence type="ECO:0008006" key="5">
    <source>
        <dbReference type="Google" id="ProtNLM"/>
    </source>
</evidence>
<protein>
    <recommendedName>
        <fullName evidence="5">Endonuclease-reverse transcriptase</fullName>
    </recommendedName>
</protein>
<dbReference type="Gene3D" id="3.30.70.1820">
    <property type="entry name" value="L1 transposable element, RRM domain"/>
    <property type="match status" value="1"/>
</dbReference>
<keyword evidence="4" id="KW-1185">Reference proteome</keyword>
<dbReference type="PANTHER" id="PTHR37445:SF3">
    <property type="entry name" value="ZINC FINGER PHD-TYPE DOMAIN-CONTAINING PROTEIN"/>
    <property type="match status" value="1"/>
</dbReference>
<evidence type="ECO:0000313" key="3">
    <source>
        <dbReference type="EMBL" id="CAH1162783.1"/>
    </source>
</evidence>
<dbReference type="Proteomes" id="UP001153737">
    <property type="component" value="Chromosome 4"/>
</dbReference>
<sequence length="259" mass="29844">MPQNDGNDISNKVLFDMLNNVITTNETIKKQNDEIKTEILNIKQELGTKIEELKEENSNLKKKVNSLKEKILACERKQKKYNLIFYGLNEKENQLEDIQNIIEVIKEHCGVPCTYQDLRNCYRIGQKKDSKTRPVLVEFIYYHQIGSILEKASNLKGSGISISKDFAHEDYQERKTLHHNLKAARRQNVEAKIVKNKLIVRGIEYSAEQLQLGDHPFIVPAVENTPSNGAIPRNKRKTSEAENSESEVTRKSTRPKRNP</sequence>
<evidence type="ECO:0000256" key="1">
    <source>
        <dbReference type="SAM" id="Coils"/>
    </source>
</evidence>
<dbReference type="EMBL" id="OU896710">
    <property type="protein sequence ID" value="CAH1162783.1"/>
    <property type="molecule type" value="Genomic_DNA"/>
</dbReference>
<dbReference type="AlphaFoldDB" id="A0A9P0DPP5"/>
<accession>A0A9P0DPP5</accession>
<organism evidence="3 4">
    <name type="scientific">Phaedon cochleariae</name>
    <name type="common">Mustard beetle</name>
    <dbReference type="NCBI Taxonomy" id="80249"/>
    <lineage>
        <taxon>Eukaryota</taxon>
        <taxon>Metazoa</taxon>
        <taxon>Ecdysozoa</taxon>
        <taxon>Arthropoda</taxon>
        <taxon>Hexapoda</taxon>
        <taxon>Insecta</taxon>
        <taxon>Pterygota</taxon>
        <taxon>Neoptera</taxon>
        <taxon>Endopterygota</taxon>
        <taxon>Coleoptera</taxon>
        <taxon>Polyphaga</taxon>
        <taxon>Cucujiformia</taxon>
        <taxon>Chrysomeloidea</taxon>
        <taxon>Chrysomelidae</taxon>
        <taxon>Chrysomelinae</taxon>
        <taxon>Chrysomelini</taxon>
        <taxon>Phaedon</taxon>
    </lineage>
</organism>
<gene>
    <name evidence="3" type="ORF">PHAECO_LOCUS7949</name>
</gene>
<evidence type="ECO:0000256" key="2">
    <source>
        <dbReference type="SAM" id="MobiDB-lite"/>
    </source>
</evidence>
<name>A0A9P0DPP5_PHACE</name>
<evidence type="ECO:0000313" key="4">
    <source>
        <dbReference type="Proteomes" id="UP001153737"/>
    </source>
</evidence>